<feature type="compositionally biased region" description="Low complexity" evidence="2">
    <location>
        <begin position="468"/>
        <end position="483"/>
    </location>
</feature>
<proteinExistence type="predicted"/>
<gene>
    <name evidence="5" type="ORF">psyc5s11_09030</name>
</gene>
<dbReference type="InterPro" id="IPR052913">
    <property type="entry name" value="Glycopeptide_resist_protein"/>
</dbReference>
<dbReference type="Pfam" id="PF04294">
    <property type="entry name" value="VanW"/>
    <property type="match status" value="1"/>
</dbReference>
<keyword evidence="3" id="KW-0812">Transmembrane</keyword>
<keyword evidence="3" id="KW-1133">Transmembrane helix</keyword>
<dbReference type="InterPro" id="IPR022029">
    <property type="entry name" value="YoaR-like_PG-bd"/>
</dbReference>
<dbReference type="InterPro" id="IPR011098">
    <property type="entry name" value="G5_dom"/>
</dbReference>
<evidence type="ECO:0000313" key="5">
    <source>
        <dbReference type="EMBL" id="BCZ44836.1"/>
    </source>
</evidence>
<dbReference type="InterPro" id="IPR007391">
    <property type="entry name" value="Vancomycin_resist_VanW"/>
</dbReference>
<dbReference type="RefSeq" id="WP_224036490.1">
    <property type="nucleotide sequence ID" value="NZ_AP024849.1"/>
</dbReference>
<evidence type="ECO:0000256" key="2">
    <source>
        <dbReference type="SAM" id="MobiDB-lite"/>
    </source>
</evidence>
<keyword evidence="1" id="KW-0732">Signal</keyword>
<reference evidence="6" key="1">
    <citation type="submission" date="2021-07" db="EMBL/GenBank/DDBJ databases">
        <title>Complete genome sequencing of a Clostridium isolate.</title>
        <authorList>
            <person name="Ueki A."/>
            <person name="Tonouchi A."/>
        </authorList>
    </citation>
    <scope>NUCLEOTIDE SEQUENCE [LARGE SCALE GENOMIC DNA]</scope>
    <source>
        <strain evidence="6">C5S11</strain>
    </source>
</reference>
<feature type="domain" description="G5" evidence="4">
    <location>
        <begin position="390"/>
        <end position="469"/>
    </location>
</feature>
<evidence type="ECO:0000256" key="1">
    <source>
        <dbReference type="ARBA" id="ARBA00022729"/>
    </source>
</evidence>
<dbReference type="EMBL" id="AP024849">
    <property type="protein sequence ID" value="BCZ44836.1"/>
    <property type="molecule type" value="Genomic_DNA"/>
</dbReference>
<keyword evidence="6" id="KW-1185">Reference proteome</keyword>
<dbReference type="Pfam" id="PF07501">
    <property type="entry name" value="G5"/>
    <property type="match status" value="1"/>
</dbReference>
<keyword evidence="3" id="KW-0472">Membrane</keyword>
<accession>A0ABM7T0Y0</accession>
<feature type="transmembrane region" description="Helical" evidence="3">
    <location>
        <begin position="21"/>
        <end position="40"/>
    </location>
</feature>
<dbReference type="PROSITE" id="PS51109">
    <property type="entry name" value="G5"/>
    <property type="match status" value="1"/>
</dbReference>
<sequence>MEKGTGKRAQASRKTAKKQKNIRIAIVAFVVIVAAALSAYSLSIKGVVKEWDNKIYPGVTVQDVDLGGMTKEEAKNKLTETFEAAIGNKKLSIIAGDKQYELIYSDIMPKCDIDGTVEQAYKFGKESGIFKKYRAIKNSDNEKNQISLGFSYDEEKLKAYEEKLQKDVTQSAKDATISIEKDKIVVKAGIEGKTINLDKLDNQLKDNINGELDSKDNVTVDLETTKPRVTKEDLSKIKNVMGTFSSSYGTSAAGRSNNIEIATAAINGTVVMPGETFSFNDIVGPRTVERGYQEAGTYVGNKVEPGIGGGICQVSTTIYRAAMKSNLRSVERTNHSMVVGYAQPGLDATVSYGYLDYKFKNTYDFPIFIQGSTIGKVMTYNIYGDTSALNGKTYDMANEITETIPPETKVVPDITLPEGKEVSEGTGMTGYKAKSYQITYENGVEIKRDVVSTDNYASVGIVVKKGTKPAASVTPSPAAPVTTEKPSATASAPAVIPPPTVKPAQ</sequence>
<dbReference type="Pfam" id="PF12229">
    <property type="entry name" value="PG_binding_4"/>
    <property type="match status" value="1"/>
</dbReference>
<protein>
    <submittedName>
        <fullName evidence="5">Exported protein</fullName>
    </submittedName>
</protein>
<name>A0ABM7T0Y0_9CLOT</name>
<organism evidence="5 6">
    <name type="scientific">Clostridium gelidum</name>
    <dbReference type="NCBI Taxonomy" id="704125"/>
    <lineage>
        <taxon>Bacteria</taxon>
        <taxon>Bacillati</taxon>
        <taxon>Bacillota</taxon>
        <taxon>Clostridia</taxon>
        <taxon>Eubacteriales</taxon>
        <taxon>Clostridiaceae</taxon>
        <taxon>Clostridium</taxon>
    </lineage>
</organism>
<dbReference type="PANTHER" id="PTHR35788">
    <property type="entry name" value="EXPORTED PROTEIN-RELATED"/>
    <property type="match status" value="1"/>
</dbReference>
<evidence type="ECO:0000259" key="4">
    <source>
        <dbReference type="PROSITE" id="PS51109"/>
    </source>
</evidence>
<evidence type="ECO:0000313" key="6">
    <source>
        <dbReference type="Proteomes" id="UP000824633"/>
    </source>
</evidence>
<feature type="compositionally biased region" description="Pro residues" evidence="2">
    <location>
        <begin position="495"/>
        <end position="505"/>
    </location>
</feature>
<dbReference type="Proteomes" id="UP000824633">
    <property type="component" value="Chromosome"/>
</dbReference>
<dbReference type="PANTHER" id="PTHR35788:SF1">
    <property type="entry name" value="EXPORTED PROTEIN"/>
    <property type="match status" value="1"/>
</dbReference>
<dbReference type="Gene3D" id="2.20.230.10">
    <property type="entry name" value="Resuscitation-promoting factor rpfb"/>
    <property type="match status" value="1"/>
</dbReference>
<dbReference type="SMART" id="SM01208">
    <property type="entry name" value="G5"/>
    <property type="match status" value="1"/>
</dbReference>
<feature type="region of interest" description="Disordered" evidence="2">
    <location>
        <begin position="467"/>
        <end position="505"/>
    </location>
</feature>
<evidence type="ECO:0000256" key="3">
    <source>
        <dbReference type="SAM" id="Phobius"/>
    </source>
</evidence>